<organism evidence="7 8">
    <name type="scientific">Peribacillus deserti</name>
    <dbReference type="NCBI Taxonomy" id="673318"/>
    <lineage>
        <taxon>Bacteria</taxon>
        <taxon>Bacillati</taxon>
        <taxon>Bacillota</taxon>
        <taxon>Bacilli</taxon>
        <taxon>Bacillales</taxon>
        <taxon>Bacillaceae</taxon>
        <taxon>Peribacillus</taxon>
    </lineage>
</organism>
<dbReference type="EMBL" id="PGUY01000031">
    <property type="protein sequence ID" value="PLT29952.1"/>
    <property type="molecule type" value="Genomic_DNA"/>
</dbReference>
<dbReference type="PANTHER" id="PTHR33258:SF1">
    <property type="entry name" value="TRANSPOSASE INSL FOR INSERTION SEQUENCE ELEMENT IS186A-RELATED"/>
    <property type="match status" value="1"/>
</dbReference>
<comment type="similarity">
    <text evidence="1">Belongs to the transposase 11 family.</text>
</comment>
<dbReference type="GO" id="GO:0004803">
    <property type="term" value="F:transposase activity"/>
    <property type="evidence" value="ECO:0007669"/>
    <property type="project" value="InterPro"/>
</dbReference>
<dbReference type="InterPro" id="IPR012337">
    <property type="entry name" value="RNaseH-like_sf"/>
</dbReference>
<evidence type="ECO:0000313" key="7">
    <source>
        <dbReference type="EMBL" id="PLT29952.1"/>
    </source>
</evidence>
<dbReference type="InterPro" id="IPR047952">
    <property type="entry name" value="Transpos_IS4"/>
</dbReference>
<dbReference type="PANTHER" id="PTHR33258">
    <property type="entry name" value="TRANSPOSASE INSL FOR INSERTION SEQUENCE ELEMENT IS186A-RELATED"/>
    <property type="match status" value="1"/>
</dbReference>
<keyword evidence="3" id="KW-0238">DNA-binding</keyword>
<dbReference type="OrthoDB" id="2432160at2"/>
<dbReference type="GO" id="GO:0003677">
    <property type="term" value="F:DNA binding"/>
    <property type="evidence" value="ECO:0007669"/>
    <property type="project" value="UniProtKB-KW"/>
</dbReference>
<dbReference type="SUPFAM" id="SSF53098">
    <property type="entry name" value="Ribonuclease H-like"/>
    <property type="match status" value="1"/>
</dbReference>
<feature type="transmembrane region" description="Helical" evidence="5">
    <location>
        <begin position="373"/>
        <end position="394"/>
    </location>
</feature>
<evidence type="ECO:0000256" key="2">
    <source>
        <dbReference type="ARBA" id="ARBA00022578"/>
    </source>
</evidence>
<keyword evidence="5" id="KW-0472">Membrane</keyword>
<accession>A0A2N5M6J8</accession>
<dbReference type="GO" id="GO:0006313">
    <property type="term" value="P:DNA transposition"/>
    <property type="evidence" value="ECO:0007669"/>
    <property type="project" value="InterPro"/>
</dbReference>
<dbReference type="AlphaFoldDB" id="A0A2N5M6J8"/>
<dbReference type="NCBIfam" id="NF033592">
    <property type="entry name" value="transpos_IS4_1"/>
    <property type="match status" value="1"/>
</dbReference>
<keyword evidence="5" id="KW-0812">Transmembrane</keyword>
<feature type="domain" description="Transposase IS4-like" evidence="6">
    <location>
        <begin position="124"/>
        <end position="381"/>
    </location>
</feature>
<keyword evidence="5" id="KW-1133">Transmembrane helix</keyword>
<evidence type="ECO:0000256" key="1">
    <source>
        <dbReference type="ARBA" id="ARBA00010075"/>
    </source>
</evidence>
<evidence type="ECO:0000259" key="6">
    <source>
        <dbReference type="Pfam" id="PF01609"/>
    </source>
</evidence>
<comment type="caution">
    <text evidence="7">The sequence shown here is derived from an EMBL/GenBank/DDBJ whole genome shotgun (WGS) entry which is preliminary data.</text>
</comment>
<dbReference type="InterPro" id="IPR002559">
    <property type="entry name" value="Transposase_11"/>
</dbReference>
<proteinExistence type="inferred from homology"/>
<keyword evidence="4" id="KW-0233">DNA recombination</keyword>
<protein>
    <submittedName>
        <fullName evidence="7">IS4 family transposase</fullName>
    </submittedName>
</protein>
<sequence>MLNMNKTSFHDEFQILSKTLSHIFSAEYLEQTARDTGFVQREGKLKAKDFLSLCTFLGDHSGQKTLNQLCSTLDSYRDINLSAEGLNQRFNEGAVAFIKKVFTDSLSRQIGECLGFSHAFDQYFDRIRILDSSGFRLPDTCHGHYKGSSEPGVKIQLEYELLKGNFIHLEVQDGRESDQTYGHAVVNTVEPRDLCLRDLGYFSFKDLERIKVKGAYYISRLHEKSAIYVKKDEGNTSKLTRKPVYVRVDLEKIMDQMKFGEMFEMEEVYVGYDQKFPTRLILCKLTEDQTKQRLLMREKKEKKKGVKYSHQTKRLSALNIYITNIPEEFITKQEVHELYSLRWQIEILFKTWKSLFNIHRMKKMKPERVECHLYGTLLSLLVASMITFQIRFILYHKRGKETSEFKGMSIVKEYFTKLHYAIFDRSSPIPSVITSIYRSIEKNGQKCHRYRKKTVFDILGIEYKKNCRYAS</sequence>
<keyword evidence="8" id="KW-1185">Reference proteome</keyword>
<name>A0A2N5M6J8_9BACI</name>
<gene>
    <name evidence="7" type="ORF">CUU66_10515</name>
</gene>
<evidence type="ECO:0000313" key="8">
    <source>
        <dbReference type="Proteomes" id="UP000234748"/>
    </source>
</evidence>
<keyword evidence="2" id="KW-0815">Transposition</keyword>
<reference evidence="7 8" key="1">
    <citation type="submission" date="2017-11" db="EMBL/GenBank/DDBJ databases">
        <title>Comparitive Functional Genomics of Dry Heat Resistant strains isolated from the Viking Spacecraft.</title>
        <authorList>
            <person name="Seuylemezian A."/>
            <person name="Cooper K."/>
            <person name="Vaishampayan P."/>
        </authorList>
    </citation>
    <scope>NUCLEOTIDE SEQUENCE [LARGE SCALE GENOMIC DNA]</scope>
    <source>
        <strain evidence="7 8">V1-29</strain>
    </source>
</reference>
<dbReference type="Pfam" id="PF01609">
    <property type="entry name" value="DDE_Tnp_1"/>
    <property type="match status" value="1"/>
</dbReference>
<evidence type="ECO:0000256" key="3">
    <source>
        <dbReference type="ARBA" id="ARBA00023125"/>
    </source>
</evidence>
<dbReference type="Proteomes" id="UP000234748">
    <property type="component" value="Unassembled WGS sequence"/>
</dbReference>
<evidence type="ECO:0000256" key="4">
    <source>
        <dbReference type="ARBA" id="ARBA00023172"/>
    </source>
</evidence>
<evidence type="ECO:0000256" key="5">
    <source>
        <dbReference type="SAM" id="Phobius"/>
    </source>
</evidence>